<accession>A0AAD4Q1C6</accession>
<dbReference type="PANTHER" id="PTHR43490:SF99">
    <property type="entry name" value="SHORT-CHAIN DEHYDROGENASE_REDUCTASE"/>
    <property type="match status" value="1"/>
</dbReference>
<dbReference type="Pfam" id="PF00106">
    <property type="entry name" value="adh_short"/>
    <property type="match status" value="1"/>
</dbReference>
<keyword evidence="5" id="KW-1185">Reference proteome</keyword>
<evidence type="ECO:0000313" key="4">
    <source>
        <dbReference type="EMBL" id="KAH8698398.1"/>
    </source>
</evidence>
<keyword evidence="3" id="KW-0560">Oxidoreductase</keyword>
<evidence type="ECO:0000256" key="2">
    <source>
        <dbReference type="ARBA" id="ARBA00022857"/>
    </source>
</evidence>
<sequence length="219" mass="23634">MSLGASWLDGSRTATHGRDAASSLHAEGFPSLTSVEIDVTSDKSIAAAKELIEQQYGRLDVLVNNAGIALDVKEKGNYPMREMMQRTFDVNVFGAAAATETFLPLLEKSPNPRIVFTSSSVGLLTRTADCSDPWSSAPIPAYRVSKAALNMLMLYYTNQLLQKGFKVNASCPDYIGTNLNSGRGTGTLYQGAENLVRLAVLDKDGVTGTFSTAEETRPW</sequence>
<name>A0AAD4Q1C6_9EURO</name>
<dbReference type="InterPro" id="IPR002347">
    <property type="entry name" value="SDR_fam"/>
</dbReference>
<dbReference type="AlphaFoldDB" id="A0AAD4Q1C6"/>
<organism evidence="4 5">
    <name type="scientific">Talaromyces proteolyticus</name>
    <dbReference type="NCBI Taxonomy" id="1131652"/>
    <lineage>
        <taxon>Eukaryota</taxon>
        <taxon>Fungi</taxon>
        <taxon>Dikarya</taxon>
        <taxon>Ascomycota</taxon>
        <taxon>Pezizomycotina</taxon>
        <taxon>Eurotiomycetes</taxon>
        <taxon>Eurotiomycetidae</taxon>
        <taxon>Eurotiales</taxon>
        <taxon>Trichocomaceae</taxon>
        <taxon>Talaromyces</taxon>
        <taxon>Talaromyces sect. Bacilispori</taxon>
    </lineage>
</organism>
<evidence type="ECO:0000313" key="5">
    <source>
        <dbReference type="Proteomes" id="UP001201262"/>
    </source>
</evidence>
<dbReference type="Gene3D" id="3.40.50.720">
    <property type="entry name" value="NAD(P)-binding Rossmann-like Domain"/>
    <property type="match status" value="1"/>
</dbReference>
<dbReference type="GeneID" id="70248417"/>
<dbReference type="RefSeq" id="XP_046072862.1">
    <property type="nucleotide sequence ID" value="XM_046218130.1"/>
</dbReference>
<proteinExistence type="inferred from homology"/>
<dbReference type="EMBL" id="JAJTJA010000005">
    <property type="protein sequence ID" value="KAH8698398.1"/>
    <property type="molecule type" value="Genomic_DNA"/>
</dbReference>
<protein>
    <submittedName>
        <fullName evidence="4">Retinol dehydrogenase</fullName>
    </submittedName>
</protein>
<evidence type="ECO:0000256" key="3">
    <source>
        <dbReference type="ARBA" id="ARBA00023002"/>
    </source>
</evidence>
<dbReference type="PANTHER" id="PTHR43490">
    <property type="entry name" value="(+)-NEOMENTHOL DEHYDROGENASE"/>
    <property type="match status" value="1"/>
</dbReference>
<gene>
    <name evidence="4" type="ORF">BGW36DRAFT_396191</name>
</gene>
<reference evidence="4" key="1">
    <citation type="submission" date="2021-12" db="EMBL/GenBank/DDBJ databases">
        <title>Convergent genome expansion in fungi linked to evolution of root-endophyte symbiosis.</title>
        <authorList>
            <consortium name="DOE Joint Genome Institute"/>
            <person name="Ke Y.-H."/>
            <person name="Bonito G."/>
            <person name="Liao H.-L."/>
            <person name="Looney B."/>
            <person name="Rojas-Flechas A."/>
            <person name="Nash J."/>
            <person name="Hameed K."/>
            <person name="Schadt C."/>
            <person name="Martin F."/>
            <person name="Crous P.W."/>
            <person name="Miettinen O."/>
            <person name="Magnuson J.K."/>
            <person name="Labbe J."/>
            <person name="Jacobson D."/>
            <person name="Doktycz M.J."/>
            <person name="Veneault-Fourrey C."/>
            <person name="Kuo A."/>
            <person name="Mondo S."/>
            <person name="Calhoun S."/>
            <person name="Riley R."/>
            <person name="Ohm R."/>
            <person name="LaButti K."/>
            <person name="Andreopoulos B."/>
            <person name="Pangilinan J."/>
            <person name="Nolan M."/>
            <person name="Tritt A."/>
            <person name="Clum A."/>
            <person name="Lipzen A."/>
            <person name="Daum C."/>
            <person name="Barry K."/>
            <person name="Grigoriev I.V."/>
            <person name="Vilgalys R."/>
        </authorList>
    </citation>
    <scope>NUCLEOTIDE SEQUENCE</scope>
    <source>
        <strain evidence="4">PMI_201</strain>
    </source>
</reference>
<dbReference type="GO" id="GO:0016020">
    <property type="term" value="C:membrane"/>
    <property type="evidence" value="ECO:0007669"/>
    <property type="project" value="TreeGrafter"/>
</dbReference>
<comment type="caution">
    <text evidence="4">The sequence shown here is derived from an EMBL/GenBank/DDBJ whole genome shotgun (WGS) entry which is preliminary data.</text>
</comment>
<dbReference type="PRINTS" id="PR00081">
    <property type="entry name" value="GDHRDH"/>
</dbReference>
<comment type="similarity">
    <text evidence="1">Belongs to the short-chain dehydrogenases/reductases (SDR) family.</text>
</comment>
<dbReference type="GO" id="GO:0016491">
    <property type="term" value="F:oxidoreductase activity"/>
    <property type="evidence" value="ECO:0007669"/>
    <property type="project" value="UniProtKB-KW"/>
</dbReference>
<dbReference type="Proteomes" id="UP001201262">
    <property type="component" value="Unassembled WGS sequence"/>
</dbReference>
<keyword evidence="2" id="KW-0521">NADP</keyword>
<dbReference type="InterPro" id="IPR036291">
    <property type="entry name" value="NAD(P)-bd_dom_sf"/>
</dbReference>
<evidence type="ECO:0000256" key="1">
    <source>
        <dbReference type="ARBA" id="ARBA00006484"/>
    </source>
</evidence>
<dbReference type="SUPFAM" id="SSF51735">
    <property type="entry name" value="NAD(P)-binding Rossmann-fold domains"/>
    <property type="match status" value="1"/>
</dbReference>